<accession>A0A2G4T5D5</accession>
<feature type="region of interest" description="Disordered" evidence="1">
    <location>
        <begin position="1"/>
        <end position="47"/>
    </location>
</feature>
<dbReference type="EMBL" id="KZ303843">
    <property type="protein sequence ID" value="PHZ15886.1"/>
    <property type="molecule type" value="Genomic_DNA"/>
</dbReference>
<evidence type="ECO:0000256" key="1">
    <source>
        <dbReference type="SAM" id="MobiDB-lite"/>
    </source>
</evidence>
<dbReference type="AlphaFoldDB" id="A0A2G4T5D5"/>
<keyword evidence="3" id="KW-1185">Reference proteome</keyword>
<sequence length="697" mass="80233">MSQAKQGNVKPEGNTEAKRKTKKQNIKSNFNEREIKEQEEVEEQEYNDIFEKEPRVFTKETEVQEYADIPENEPQMIIKDVHSEDLLMEPNNVGALEEASNISVPSKLTEIIQPVELAPKQAISSKTLPEELGTISNVTLRNTSYDAVIRKPFSQEPFHDDQEQYRNGKDFYRNNEILGELQKQSMVASKTEYAQYIEDIFNANRHDDQGFLNLINTSVDIWMKEWGKKRCRTDRNLQWNNVYGRIHYRNPLPVINEISLINADDPDALGWRLAHAFTECYDLQEYICLSAQVIEALYEKSVNQMYLFEVVESTINYIIESPAYMDAVETFITCIHYLLVKMREENVDNVDRLVNSDARDIATTLKSLLKLPISSASASVSISVYQGGLDNFNQLMSNMLEVISHNDISYRSIKNIWNNIKINKVTAESFYEQVKDMTKCLFAIYEKTQDNDTYVWDPREATSKVISLLEPFQGSFAPLQIALIKQLCSKVFINIERKYPTLQVNYYSLLMKQFPALCEKHGPLLIEHMEVFGVGGYHFTLNDVEIDLSNAIPKRAWSNIIITVDDSASKLYKKDITTYEFANASLACKVPHFEYKKVEGIPPWEDSGEAAIDIKKISFQVKIQTISEEYLGFSTQVLSCRCNIGHMDIHIKKSQYPEFLNALALRSIKTNAKARLEQELSDVAQTFFKKVFSVKLF</sequence>
<dbReference type="RefSeq" id="XP_023469594.1">
    <property type="nucleotide sequence ID" value="XM_023610321.1"/>
</dbReference>
<name>A0A2G4T5D5_RHIZD</name>
<dbReference type="GeneID" id="35441311"/>
<evidence type="ECO:0000313" key="2">
    <source>
        <dbReference type="EMBL" id="PHZ15886.1"/>
    </source>
</evidence>
<dbReference type="Proteomes" id="UP000242254">
    <property type="component" value="Unassembled WGS sequence"/>
</dbReference>
<gene>
    <name evidence="2" type="ORF">RHIMIDRAFT_246503</name>
</gene>
<dbReference type="Gene3D" id="3.15.10.10">
    <property type="entry name" value="Bactericidal permeability-increasing protein, domain 1"/>
    <property type="match status" value="1"/>
</dbReference>
<protein>
    <submittedName>
        <fullName evidence="2">Uncharacterized protein</fullName>
    </submittedName>
</protein>
<evidence type="ECO:0000313" key="3">
    <source>
        <dbReference type="Proteomes" id="UP000242254"/>
    </source>
</evidence>
<organism evidence="2 3">
    <name type="scientific">Rhizopus microsporus ATCC 52813</name>
    <dbReference type="NCBI Taxonomy" id="1340429"/>
    <lineage>
        <taxon>Eukaryota</taxon>
        <taxon>Fungi</taxon>
        <taxon>Fungi incertae sedis</taxon>
        <taxon>Mucoromycota</taxon>
        <taxon>Mucoromycotina</taxon>
        <taxon>Mucoromycetes</taxon>
        <taxon>Mucorales</taxon>
        <taxon>Mucorineae</taxon>
        <taxon>Rhizopodaceae</taxon>
        <taxon>Rhizopus</taxon>
    </lineage>
</organism>
<proteinExistence type="predicted"/>
<reference evidence="2 3" key="1">
    <citation type="journal article" date="2016" name="Proc. Natl. Acad. Sci. U.S.A.">
        <title>Lipid metabolic changes in an early divergent fungus govern the establishment of a mutualistic symbiosis with endobacteria.</title>
        <authorList>
            <person name="Lastovetsky O.A."/>
            <person name="Gaspar M.L."/>
            <person name="Mondo S.J."/>
            <person name="LaButti K.M."/>
            <person name="Sandor L."/>
            <person name="Grigoriev I.V."/>
            <person name="Henry S.A."/>
            <person name="Pawlowska T.E."/>
        </authorList>
    </citation>
    <scope>NUCLEOTIDE SEQUENCE [LARGE SCALE GENOMIC DNA]</scope>
    <source>
        <strain evidence="2 3">ATCC 52813</strain>
    </source>
</reference>